<proteinExistence type="predicted"/>
<dbReference type="Proteomes" id="UP000010953">
    <property type="component" value="Unassembled WGS sequence"/>
</dbReference>
<organism evidence="1 2">
    <name type="scientific">Mariniradius saccharolyticus AK6</name>
    <dbReference type="NCBI Taxonomy" id="1239962"/>
    <lineage>
        <taxon>Bacteria</taxon>
        <taxon>Pseudomonadati</taxon>
        <taxon>Bacteroidota</taxon>
        <taxon>Cytophagia</taxon>
        <taxon>Cytophagales</taxon>
        <taxon>Cyclobacteriaceae</taxon>
        <taxon>Mariniradius</taxon>
    </lineage>
</organism>
<reference evidence="1" key="1">
    <citation type="submission" date="2013-01" db="EMBL/GenBank/DDBJ databases">
        <title>Genome assembly of Mariniradius saccharolyticus AK6.</title>
        <authorList>
            <person name="Vaidya B."/>
            <person name="Khatri I."/>
            <person name="Tanuku N.R.S."/>
            <person name="Subramanian S."/>
            <person name="Pinnaka A."/>
        </authorList>
    </citation>
    <scope>NUCLEOTIDE SEQUENCE [LARGE SCALE GENOMIC DNA]</scope>
    <source>
        <strain evidence="1">AK6</strain>
    </source>
</reference>
<gene>
    <name evidence="1" type="ORF">C943_03891</name>
</gene>
<evidence type="ECO:0000313" key="1">
    <source>
        <dbReference type="EMBL" id="EMS34075.1"/>
    </source>
</evidence>
<dbReference type="STRING" id="1239962.C943_03891"/>
<dbReference type="EMBL" id="AMZY02000007">
    <property type="protein sequence ID" value="EMS34075.1"/>
    <property type="molecule type" value="Genomic_DNA"/>
</dbReference>
<protein>
    <submittedName>
        <fullName evidence="1">Uncharacterized protein</fullName>
    </submittedName>
</protein>
<evidence type="ECO:0000313" key="2">
    <source>
        <dbReference type="Proteomes" id="UP000010953"/>
    </source>
</evidence>
<sequence>MYTDVMLDVLPEIVDRTRLGVSASRQTKQALVEIVFPFEGKHDINEHDL</sequence>
<comment type="caution">
    <text evidence="1">The sequence shown here is derived from an EMBL/GenBank/DDBJ whole genome shotgun (WGS) entry which is preliminary data.</text>
</comment>
<keyword evidence="2" id="KW-1185">Reference proteome</keyword>
<dbReference type="AlphaFoldDB" id="M7X9H4"/>
<dbReference type="InParanoid" id="M7X9H4"/>
<accession>M7X9H4</accession>
<name>M7X9H4_9BACT</name>